<protein>
    <submittedName>
        <fullName evidence="2">Uncharacterized protein</fullName>
    </submittedName>
</protein>
<sequence length="533" mass="60306">MKTKNMQIITVILAAVLVIACAFAVWSIYRNDQNEGDTNGNDNLSKSMTVTLDSNPNTAYDTFTLDSIISESDFIFKGTVIEATQNLGEKEVILKVDDVLKGDLSPQTVILHSNYKPLNFEIGDEFVFFISEGYDGKYKVMTTQGYLKNMKSDADVGSGVDADIDAGAEYAGERFKSTYADLKEKIEKSNLGIVDPVDPVVMDTLEVTYWNPWGGPTVGGGMAIDYVALTLADYISSSAIIVSATVTETAEWNNSTPEGKAKLKELGSPWIYSSNRECYFDVNEILKGNFEIDHIYLKTDMKTPAWNVGDEYVLFIDGSSTGNSDYEICVTEGYLIKNGSNYEGMWQNKSIPYDDLKFLISMPEDELSMYQRMAFSPQVFIGEMLTSTEKDKLVYDGDMRSVQDHQVRVISPIKGNLSGEINFTYTTSYMTNKMMEDYVKRENWTLQRVVNTSGLESDGSGYFRPQHWDPKVSPLKEGDICLIFLWENDGHYYMGASTTDYRIEEHNKKELQKMAEEYQKTLERIEKYITYDY</sequence>
<comment type="caution">
    <text evidence="2">The sequence shown here is derived from an EMBL/GenBank/DDBJ whole genome shotgun (WGS) entry which is preliminary data.</text>
</comment>
<proteinExistence type="predicted"/>
<evidence type="ECO:0000313" key="2">
    <source>
        <dbReference type="EMBL" id="MDV0445945.1"/>
    </source>
</evidence>
<evidence type="ECO:0000256" key="1">
    <source>
        <dbReference type="SAM" id="Coils"/>
    </source>
</evidence>
<keyword evidence="1" id="KW-0175">Coiled coil</keyword>
<dbReference type="EMBL" id="JAWDKC010000028">
    <property type="protein sequence ID" value="MDV0445945.1"/>
    <property type="molecule type" value="Genomic_DNA"/>
</dbReference>
<gene>
    <name evidence="2" type="ORF">MmiAt1_15490</name>
</gene>
<organism evidence="2 3">
    <name type="scientific">Methanimicrococcus hacksteinii</name>
    <dbReference type="NCBI Taxonomy" id="3028293"/>
    <lineage>
        <taxon>Archaea</taxon>
        <taxon>Methanobacteriati</taxon>
        <taxon>Methanobacteriota</taxon>
        <taxon>Stenosarchaea group</taxon>
        <taxon>Methanomicrobia</taxon>
        <taxon>Methanosarcinales</taxon>
        <taxon>Methanosarcinaceae</taxon>
        <taxon>Methanimicrococcus</taxon>
    </lineage>
</organism>
<feature type="coiled-coil region" evidence="1">
    <location>
        <begin position="501"/>
        <end position="528"/>
    </location>
</feature>
<dbReference type="PROSITE" id="PS51257">
    <property type="entry name" value="PROKAR_LIPOPROTEIN"/>
    <property type="match status" value="1"/>
</dbReference>
<evidence type="ECO:0000313" key="3">
    <source>
        <dbReference type="Proteomes" id="UP001272052"/>
    </source>
</evidence>
<accession>A0ABU3VSQ3</accession>
<name>A0ABU3VSQ3_9EURY</name>
<keyword evidence="3" id="KW-1185">Reference proteome</keyword>
<dbReference type="RefSeq" id="WP_318786380.1">
    <property type="nucleotide sequence ID" value="NZ_JAWDKC010000028.1"/>
</dbReference>
<dbReference type="Proteomes" id="UP001272052">
    <property type="component" value="Unassembled WGS sequence"/>
</dbReference>
<reference evidence="2 3" key="1">
    <citation type="submission" date="2023-06" db="EMBL/GenBank/DDBJ databases">
        <title>Genome sequence of Methanimicrococcus sp. At1.</title>
        <authorList>
            <person name="Protasov E."/>
            <person name="Platt K."/>
            <person name="Poehlein A."/>
            <person name="Daniel R."/>
            <person name="Brune A."/>
        </authorList>
    </citation>
    <scope>NUCLEOTIDE SEQUENCE [LARGE SCALE GENOMIC DNA]</scope>
    <source>
        <strain evidence="2 3">At1</strain>
    </source>
</reference>